<dbReference type="AlphaFoldDB" id="A0A2G9TK48"/>
<evidence type="ECO:0000313" key="4">
    <source>
        <dbReference type="Proteomes" id="UP000230423"/>
    </source>
</evidence>
<proteinExistence type="predicted"/>
<dbReference type="SUPFAM" id="SSF52799">
    <property type="entry name" value="(Phosphotyrosine protein) phosphatases II"/>
    <property type="match status" value="1"/>
</dbReference>
<dbReference type="PANTHER" id="PTHR46163">
    <property type="entry name" value="TYROSINE-PROTEIN PHOSPHATASE-RELATED"/>
    <property type="match status" value="1"/>
</dbReference>
<dbReference type="InterPro" id="IPR052782">
    <property type="entry name" value="Oocyte-zygote_transition_reg"/>
</dbReference>
<dbReference type="PROSITE" id="PS50055">
    <property type="entry name" value="TYR_PHOSPHATASE_PTP"/>
    <property type="match status" value="1"/>
</dbReference>
<dbReference type="EMBL" id="KZ370974">
    <property type="protein sequence ID" value="PIO57720.1"/>
    <property type="molecule type" value="Genomic_DNA"/>
</dbReference>
<sequence length="91" mass="10188">MNRECEISHSQTQANPHGGQPKDVGCLDNNRVVLTLGSCSYIHANYVSTPDNPKKFICTQAPLPATCEEFWCMVVQEEAEVILMLCNFIEQ</sequence>
<reference evidence="3 4" key="1">
    <citation type="submission" date="2015-09" db="EMBL/GenBank/DDBJ databases">
        <title>Draft genome of the parasitic nematode Teladorsagia circumcincta isolate WARC Sus (inbred).</title>
        <authorList>
            <person name="Mitreva M."/>
        </authorList>
    </citation>
    <scope>NUCLEOTIDE SEQUENCE [LARGE SCALE GENOMIC DNA]</scope>
    <source>
        <strain evidence="3 4">S</strain>
    </source>
</reference>
<evidence type="ECO:0000259" key="2">
    <source>
        <dbReference type="PROSITE" id="PS50055"/>
    </source>
</evidence>
<dbReference type="Gene3D" id="3.90.190.10">
    <property type="entry name" value="Protein tyrosine phosphatase superfamily"/>
    <property type="match status" value="1"/>
</dbReference>
<name>A0A2G9TK48_TELCI</name>
<dbReference type="InterPro" id="IPR000242">
    <property type="entry name" value="PTP_cat"/>
</dbReference>
<gene>
    <name evidence="3" type="ORF">TELCIR_20860</name>
</gene>
<dbReference type="Proteomes" id="UP000230423">
    <property type="component" value="Unassembled WGS sequence"/>
</dbReference>
<dbReference type="PANTHER" id="PTHR46163:SF5">
    <property type="entry name" value="TYROSINE-PROTEIN PHOSPHATASE"/>
    <property type="match status" value="1"/>
</dbReference>
<feature type="non-terminal residue" evidence="3">
    <location>
        <position position="91"/>
    </location>
</feature>
<dbReference type="GO" id="GO:0004725">
    <property type="term" value="F:protein tyrosine phosphatase activity"/>
    <property type="evidence" value="ECO:0007669"/>
    <property type="project" value="InterPro"/>
</dbReference>
<feature type="domain" description="Tyrosine-protein phosphatase" evidence="2">
    <location>
        <begin position="21"/>
        <end position="91"/>
    </location>
</feature>
<evidence type="ECO:0000313" key="3">
    <source>
        <dbReference type="EMBL" id="PIO57720.1"/>
    </source>
</evidence>
<keyword evidence="4" id="KW-1185">Reference proteome</keyword>
<accession>A0A2G9TK48</accession>
<protein>
    <recommendedName>
        <fullName evidence="2">Tyrosine-protein phosphatase domain-containing protein</fullName>
    </recommendedName>
</protein>
<dbReference type="InterPro" id="IPR029021">
    <property type="entry name" value="Prot-tyrosine_phosphatase-like"/>
</dbReference>
<dbReference type="Pfam" id="PF00102">
    <property type="entry name" value="Y_phosphatase"/>
    <property type="match status" value="1"/>
</dbReference>
<evidence type="ECO:0000256" key="1">
    <source>
        <dbReference type="SAM" id="MobiDB-lite"/>
    </source>
</evidence>
<organism evidence="3 4">
    <name type="scientific">Teladorsagia circumcincta</name>
    <name type="common">Brown stomach worm</name>
    <name type="synonym">Ostertagia circumcincta</name>
    <dbReference type="NCBI Taxonomy" id="45464"/>
    <lineage>
        <taxon>Eukaryota</taxon>
        <taxon>Metazoa</taxon>
        <taxon>Ecdysozoa</taxon>
        <taxon>Nematoda</taxon>
        <taxon>Chromadorea</taxon>
        <taxon>Rhabditida</taxon>
        <taxon>Rhabditina</taxon>
        <taxon>Rhabditomorpha</taxon>
        <taxon>Strongyloidea</taxon>
        <taxon>Trichostrongylidae</taxon>
        <taxon>Teladorsagia</taxon>
    </lineage>
</organism>
<dbReference type="OrthoDB" id="5855260at2759"/>
<feature type="region of interest" description="Disordered" evidence="1">
    <location>
        <begin position="1"/>
        <end position="22"/>
    </location>
</feature>